<dbReference type="InterPro" id="IPR009057">
    <property type="entry name" value="Homeodomain-like_sf"/>
</dbReference>
<keyword evidence="3 5" id="KW-0238">DNA-binding</keyword>
<feature type="DNA-binding region" description="H-T-H motif" evidence="5">
    <location>
        <begin position="45"/>
        <end position="64"/>
    </location>
</feature>
<accession>A0A919VA46</accession>
<dbReference type="Pfam" id="PF00440">
    <property type="entry name" value="TetR_N"/>
    <property type="match status" value="1"/>
</dbReference>
<evidence type="ECO:0000256" key="2">
    <source>
        <dbReference type="ARBA" id="ARBA00023015"/>
    </source>
</evidence>
<comment type="caution">
    <text evidence="8">The sequence shown here is derived from an EMBL/GenBank/DDBJ whole genome shotgun (WGS) entry which is preliminary data.</text>
</comment>
<feature type="region of interest" description="Disordered" evidence="6">
    <location>
        <begin position="1"/>
        <end position="23"/>
    </location>
</feature>
<dbReference type="InterPro" id="IPR036271">
    <property type="entry name" value="Tet_transcr_reg_TetR-rel_C_sf"/>
</dbReference>
<keyword evidence="2" id="KW-0805">Transcription regulation</keyword>
<dbReference type="SUPFAM" id="SSF48498">
    <property type="entry name" value="Tetracyclin repressor-like, C-terminal domain"/>
    <property type="match status" value="1"/>
</dbReference>
<dbReference type="AlphaFoldDB" id="A0A919VA46"/>
<evidence type="ECO:0000256" key="4">
    <source>
        <dbReference type="ARBA" id="ARBA00023163"/>
    </source>
</evidence>
<evidence type="ECO:0000256" key="6">
    <source>
        <dbReference type="SAM" id="MobiDB-lite"/>
    </source>
</evidence>
<evidence type="ECO:0000313" key="8">
    <source>
        <dbReference type="EMBL" id="GII96046.1"/>
    </source>
</evidence>
<dbReference type="PROSITE" id="PS50977">
    <property type="entry name" value="HTH_TETR_2"/>
    <property type="match status" value="1"/>
</dbReference>
<keyword evidence="9" id="KW-1185">Reference proteome</keyword>
<protein>
    <submittedName>
        <fullName evidence="8">TetR family transcriptional regulator</fullName>
    </submittedName>
</protein>
<dbReference type="GO" id="GO:0045892">
    <property type="term" value="P:negative regulation of DNA-templated transcription"/>
    <property type="evidence" value="ECO:0007669"/>
    <property type="project" value="InterPro"/>
</dbReference>
<keyword evidence="4" id="KW-0804">Transcription</keyword>
<dbReference type="PRINTS" id="PR00400">
    <property type="entry name" value="TETREPRESSOR"/>
</dbReference>
<dbReference type="InterPro" id="IPR001647">
    <property type="entry name" value="HTH_TetR"/>
</dbReference>
<evidence type="ECO:0000256" key="3">
    <source>
        <dbReference type="ARBA" id="ARBA00023125"/>
    </source>
</evidence>
<dbReference type="GO" id="GO:0003700">
    <property type="term" value="F:DNA-binding transcription factor activity"/>
    <property type="evidence" value="ECO:0007669"/>
    <property type="project" value="TreeGrafter"/>
</dbReference>
<dbReference type="InterPro" id="IPR004111">
    <property type="entry name" value="Repressor_TetR_C"/>
</dbReference>
<dbReference type="Gene3D" id="1.10.10.60">
    <property type="entry name" value="Homeodomain-like"/>
    <property type="match status" value="1"/>
</dbReference>
<dbReference type="PANTHER" id="PTHR30055:SF151">
    <property type="entry name" value="TRANSCRIPTIONAL REGULATORY PROTEIN"/>
    <property type="match status" value="1"/>
</dbReference>
<keyword evidence="1" id="KW-0678">Repressor</keyword>
<dbReference type="PANTHER" id="PTHR30055">
    <property type="entry name" value="HTH-TYPE TRANSCRIPTIONAL REGULATOR RUTR"/>
    <property type="match status" value="1"/>
</dbReference>
<dbReference type="GO" id="GO:0000976">
    <property type="term" value="F:transcription cis-regulatory region binding"/>
    <property type="evidence" value="ECO:0007669"/>
    <property type="project" value="TreeGrafter"/>
</dbReference>
<dbReference type="Proteomes" id="UP000606172">
    <property type="component" value="Unassembled WGS sequence"/>
</dbReference>
<gene>
    <name evidence="8" type="ORF">Ssi02_62770</name>
</gene>
<dbReference type="Gene3D" id="1.10.357.10">
    <property type="entry name" value="Tetracycline Repressor, domain 2"/>
    <property type="match status" value="1"/>
</dbReference>
<evidence type="ECO:0000259" key="7">
    <source>
        <dbReference type="PROSITE" id="PS50977"/>
    </source>
</evidence>
<dbReference type="Pfam" id="PF02909">
    <property type="entry name" value="TetR_C_1"/>
    <property type="match status" value="1"/>
</dbReference>
<organism evidence="8 9">
    <name type="scientific">Sinosporangium siamense</name>
    <dbReference type="NCBI Taxonomy" id="1367973"/>
    <lineage>
        <taxon>Bacteria</taxon>
        <taxon>Bacillati</taxon>
        <taxon>Actinomycetota</taxon>
        <taxon>Actinomycetes</taxon>
        <taxon>Streptosporangiales</taxon>
        <taxon>Streptosporangiaceae</taxon>
        <taxon>Sinosporangium</taxon>
    </lineage>
</organism>
<dbReference type="SUPFAM" id="SSF46689">
    <property type="entry name" value="Homeodomain-like"/>
    <property type="match status" value="1"/>
</dbReference>
<evidence type="ECO:0000256" key="5">
    <source>
        <dbReference type="PROSITE-ProRule" id="PRU00335"/>
    </source>
</evidence>
<feature type="domain" description="HTH tetR-type" evidence="7">
    <location>
        <begin position="22"/>
        <end position="82"/>
    </location>
</feature>
<dbReference type="RefSeq" id="WP_204031067.1">
    <property type="nucleotide sequence ID" value="NZ_BOOW01000041.1"/>
</dbReference>
<dbReference type="EMBL" id="BOOW01000041">
    <property type="protein sequence ID" value="GII96046.1"/>
    <property type="molecule type" value="Genomic_DNA"/>
</dbReference>
<evidence type="ECO:0000313" key="9">
    <source>
        <dbReference type="Proteomes" id="UP000606172"/>
    </source>
</evidence>
<dbReference type="InterPro" id="IPR050109">
    <property type="entry name" value="HTH-type_TetR-like_transc_reg"/>
</dbReference>
<evidence type="ECO:0000256" key="1">
    <source>
        <dbReference type="ARBA" id="ARBA00022491"/>
    </source>
</evidence>
<reference evidence="8" key="1">
    <citation type="submission" date="2021-01" db="EMBL/GenBank/DDBJ databases">
        <title>Whole genome shotgun sequence of Sinosporangium siamense NBRC 109515.</title>
        <authorList>
            <person name="Komaki H."/>
            <person name="Tamura T."/>
        </authorList>
    </citation>
    <scope>NUCLEOTIDE SEQUENCE</scope>
    <source>
        <strain evidence="8">NBRC 109515</strain>
    </source>
</reference>
<sequence length="243" mass="27154">MATHENLWLRSERQGTRGPKPSFSREALTEAAIRIADAEGIEAISMRRLALELGAGTMSLYRYVSGKDDVIELMIDTAVDGYIPEGTVMSGDWVTDMRDLAQRSRQTMLRHPWLAPLAANRQQTGPNRFRLMEETLAIFDGLGLSPDRMLTVVGSVIAYVNGFVQSELAYAEAMRRTGLDMRQWMALHTPFIESMLATGRFPRFARMTAEAGRELVGSDARFLYGLDRLLDGLKSDMPPRPPA</sequence>
<dbReference type="GO" id="GO:0046677">
    <property type="term" value="P:response to antibiotic"/>
    <property type="evidence" value="ECO:0007669"/>
    <property type="project" value="InterPro"/>
</dbReference>
<dbReference type="InterPro" id="IPR003012">
    <property type="entry name" value="Tet_transcr_reg_TetR"/>
</dbReference>
<proteinExistence type="predicted"/>
<name>A0A919VA46_9ACTN</name>